<dbReference type="Proteomes" id="UP000241926">
    <property type="component" value="Segment"/>
</dbReference>
<sequence length="713" mass="78996">MGHRVTLWHANQTVRTEGVLDKYGDMIDDVFLVAYELRTTGLINLNIQNTVEAVRAKHPSIRWWLTIQCFSSAAWKAIGTPGDPLRDSVLSQMEAIYAAYPWIYGLDMDAEGFGSNVTTAQAMAGYRALGDHARSFGKKLSAALPAATQGNYSVGGETWLDYEMFGEYLDQVAIMTYDFAWSGSAPGPIAPRFWIQNVYDWAVSVIDPNKILMGVPAYGQNWSIHVPTQELPGYPGWPYRGNSGAYYWFWYMATGEWGAMSGDDNPDPAEWKQTHASWFTYRDIETNSPFTLIGCYWWSTASHVVGRSGMEMNSYNGKAYLTRYGKAAADPVGGMADQRATTQYMEHAVRPIQVIDSAGRWHNQDVHNLTLEVLQRDPQSATIMDDDCANTGALDIYYSRSGAAWSHWRAGDPILNPRVYGQYRVAGAGRLSLTNINSGGDYHVQGRFQLPAAGRAGVFCGSFEATVNQAGALVLSRNGTTLATASVAGPGTSTTPGSGRAVVGLRVRGNHARVYYSLTENSVPLVLEYTDPSATPGPSGMLSTSGAAWFDHVRWGDAWWYNPREAVDVQVGGFTFTNVGRVPRTNVTWDSFNRFRVNTDVEERSTRTQGISADWEFIHLKGIGIPAGQTKNVRIIPRDIDCWISTAYLCDPKGTSLSHYADAEYMQHSRDLANDEWGLDGIAVWRLGQEDTRFWERIKGARLDPANRIDILA</sequence>
<evidence type="ECO:0000313" key="2">
    <source>
        <dbReference type="EMBL" id="AUX83360.1"/>
    </source>
</evidence>
<proteinExistence type="predicted"/>
<accession>A0A2L0HNS2</accession>
<dbReference type="PROSITE" id="PS51910">
    <property type="entry name" value="GH18_2"/>
    <property type="match status" value="1"/>
</dbReference>
<dbReference type="SUPFAM" id="SSF51445">
    <property type="entry name" value="(Trans)glycosidases"/>
    <property type="match status" value="1"/>
</dbReference>
<reference evidence="2 3" key="1">
    <citation type="submission" date="2018-01" db="EMBL/GenBank/DDBJ databases">
        <authorList>
            <person name="Jones A.E."/>
            <person name="Sivanathan V."/>
            <person name="Betsko A.J."/>
            <person name="Aull H.G."/>
            <person name="Zack K.M."/>
            <person name="Kukan E.N."/>
            <person name="Garlena R.A."/>
            <person name="Russell D.A."/>
            <person name="Pope W.H."/>
            <person name="Jacobs-Sera D."/>
            <person name="Hatfull G.F."/>
        </authorList>
    </citation>
    <scope>NUCLEOTIDE SEQUENCE [LARGE SCALE GENOMIC DNA]</scope>
</reference>
<dbReference type="EMBL" id="MG839027">
    <property type="protein sequence ID" value="AUX83360.1"/>
    <property type="molecule type" value="Genomic_DNA"/>
</dbReference>
<dbReference type="PANTHER" id="PTHR46066">
    <property type="entry name" value="CHITINASE DOMAIN-CONTAINING PROTEIN 1 FAMILY MEMBER"/>
    <property type="match status" value="1"/>
</dbReference>
<protein>
    <submittedName>
        <fullName evidence="2">Minor tail protein</fullName>
    </submittedName>
</protein>
<dbReference type="OrthoDB" id="866at10239"/>
<keyword evidence="3" id="KW-1185">Reference proteome</keyword>
<dbReference type="Pfam" id="PF00704">
    <property type="entry name" value="Glyco_hydro_18"/>
    <property type="match status" value="1"/>
</dbReference>
<dbReference type="InterPro" id="IPR001223">
    <property type="entry name" value="Glyco_hydro18_cat"/>
</dbReference>
<feature type="domain" description="GH18" evidence="1">
    <location>
        <begin position="2"/>
        <end position="315"/>
    </location>
</feature>
<name>A0A2L0HNS2_9CAUD</name>
<dbReference type="Gene3D" id="3.20.20.80">
    <property type="entry name" value="Glycosidases"/>
    <property type="match status" value="1"/>
</dbReference>
<dbReference type="RefSeq" id="YP_009623060.1">
    <property type="nucleotide sequence ID" value="NC_042109.1"/>
</dbReference>
<dbReference type="GO" id="GO:0005975">
    <property type="term" value="P:carbohydrate metabolic process"/>
    <property type="evidence" value="ECO:0007669"/>
    <property type="project" value="InterPro"/>
</dbReference>
<organism evidence="2 3">
    <name type="scientific">Microbacterium phage Eleri</name>
    <dbReference type="NCBI Taxonomy" id="2079581"/>
    <lineage>
        <taxon>Viruses</taxon>
        <taxon>Duplodnaviria</taxon>
        <taxon>Heunggongvirae</taxon>
        <taxon>Uroviricota</taxon>
        <taxon>Caudoviricetes</taxon>
        <taxon>Elerivirus</taxon>
        <taxon>Elerivirus eleri</taxon>
    </lineage>
</organism>
<dbReference type="GeneID" id="40099841"/>
<evidence type="ECO:0000259" key="1">
    <source>
        <dbReference type="PROSITE" id="PS51910"/>
    </source>
</evidence>
<gene>
    <name evidence="2" type="primary">22</name>
    <name evidence="2" type="ORF">SEA_ELERI_22</name>
</gene>
<dbReference type="InterPro" id="IPR017853">
    <property type="entry name" value="GH"/>
</dbReference>
<dbReference type="KEGG" id="vg:40099841"/>
<evidence type="ECO:0000313" key="3">
    <source>
        <dbReference type="Proteomes" id="UP000241926"/>
    </source>
</evidence>
<dbReference type="PANTHER" id="PTHR46066:SF2">
    <property type="entry name" value="CHITINASE DOMAIN-CONTAINING PROTEIN 1"/>
    <property type="match status" value="1"/>
</dbReference>